<dbReference type="Gene3D" id="1.10.10.10">
    <property type="entry name" value="Winged helix-like DNA-binding domain superfamily/Winged helix DNA-binding domain"/>
    <property type="match status" value="1"/>
</dbReference>
<keyword evidence="1" id="KW-0805">Transcription regulation</keyword>
<dbReference type="PROSITE" id="PS50949">
    <property type="entry name" value="HTH_GNTR"/>
    <property type="match status" value="1"/>
</dbReference>
<keyword evidence="2" id="KW-0238">DNA-binding</keyword>
<dbReference type="RefSeq" id="WP_390355348.1">
    <property type="nucleotide sequence ID" value="NZ_JBHUIZ010000006.1"/>
</dbReference>
<dbReference type="SUPFAM" id="SSF46785">
    <property type="entry name" value="Winged helix' DNA-binding domain"/>
    <property type="match status" value="1"/>
</dbReference>
<accession>A0ABU5C5T3</accession>
<evidence type="ECO:0000256" key="2">
    <source>
        <dbReference type="ARBA" id="ARBA00023125"/>
    </source>
</evidence>
<evidence type="ECO:0000313" key="5">
    <source>
        <dbReference type="EMBL" id="MDY0394057.1"/>
    </source>
</evidence>
<gene>
    <name evidence="5" type="ORF">RWE15_05665</name>
</gene>
<dbReference type="Pfam" id="PF07729">
    <property type="entry name" value="FCD"/>
    <property type="match status" value="1"/>
</dbReference>
<dbReference type="InterPro" id="IPR000524">
    <property type="entry name" value="Tscrpt_reg_HTH_GntR"/>
</dbReference>
<dbReference type="CDD" id="cd07377">
    <property type="entry name" value="WHTH_GntR"/>
    <property type="match status" value="1"/>
</dbReference>
<comment type="caution">
    <text evidence="5">The sequence shown here is derived from an EMBL/GenBank/DDBJ whole genome shotgun (WGS) entry which is preliminary data.</text>
</comment>
<dbReference type="Proteomes" id="UP001281447">
    <property type="component" value="Unassembled WGS sequence"/>
</dbReference>
<evidence type="ECO:0000256" key="3">
    <source>
        <dbReference type="ARBA" id="ARBA00023163"/>
    </source>
</evidence>
<dbReference type="SUPFAM" id="SSF48008">
    <property type="entry name" value="GntR ligand-binding domain-like"/>
    <property type="match status" value="1"/>
</dbReference>
<evidence type="ECO:0000259" key="4">
    <source>
        <dbReference type="PROSITE" id="PS50949"/>
    </source>
</evidence>
<feature type="domain" description="HTH gntR-type" evidence="4">
    <location>
        <begin position="6"/>
        <end position="74"/>
    </location>
</feature>
<dbReference type="SMART" id="SM00895">
    <property type="entry name" value="FCD"/>
    <property type="match status" value="1"/>
</dbReference>
<reference evidence="5 6" key="1">
    <citation type="submission" date="2023-10" db="EMBL/GenBank/DDBJ databases">
        <title>Virgibacillus halophilus 5B73C genome.</title>
        <authorList>
            <person name="Miliotis G."/>
            <person name="Sengupta P."/>
            <person name="Hameed A."/>
            <person name="Chuvochina M."/>
            <person name="Mcdonagh F."/>
            <person name="Simpson A.C."/>
            <person name="Singh N.K."/>
            <person name="Rekha P.D."/>
            <person name="Raman K."/>
            <person name="Hugenholtz P."/>
            <person name="Venkateswaran K."/>
        </authorList>
    </citation>
    <scope>NUCLEOTIDE SEQUENCE [LARGE SCALE GENOMIC DNA]</scope>
    <source>
        <strain evidence="5 6">5B73C</strain>
    </source>
</reference>
<dbReference type="InterPro" id="IPR008920">
    <property type="entry name" value="TF_FadR/GntR_C"/>
</dbReference>
<dbReference type="PRINTS" id="PR00035">
    <property type="entry name" value="HTHGNTR"/>
</dbReference>
<keyword evidence="3" id="KW-0804">Transcription</keyword>
<evidence type="ECO:0000313" key="6">
    <source>
        <dbReference type="Proteomes" id="UP001281447"/>
    </source>
</evidence>
<dbReference type="PANTHER" id="PTHR43537:SF5">
    <property type="entry name" value="UXU OPERON TRANSCRIPTIONAL REGULATOR"/>
    <property type="match status" value="1"/>
</dbReference>
<organism evidence="5 6">
    <name type="scientific">Tigheibacillus halophilus</name>
    <dbReference type="NCBI Taxonomy" id="361280"/>
    <lineage>
        <taxon>Bacteria</taxon>
        <taxon>Bacillati</taxon>
        <taxon>Bacillota</taxon>
        <taxon>Bacilli</taxon>
        <taxon>Bacillales</taxon>
        <taxon>Bacillaceae</taxon>
        <taxon>Tigheibacillus</taxon>
    </lineage>
</organism>
<keyword evidence="6" id="KW-1185">Reference proteome</keyword>
<name>A0ABU5C5T3_9BACI</name>
<dbReference type="Pfam" id="PF00392">
    <property type="entry name" value="GntR"/>
    <property type="match status" value="1"/>
</dbReference>
<sequence>MSIQKESLVDIAIKRIKQHIAASDLKPNDKYLSEKELVSQLQVSRTVVREALISLQSVGILKIKPGGGVYIDNPNLDAIKGILKHHYDTHGVKIRELVEIRKVVELGALRLIIEKDVPVDFQQLQAINDSYYQAVIHNGDTRKADRLFHQFLIKATNNETFYHFSEIIHEYFSLAKMDMIQNEALLLPSHEQHEAIIDSLKVKDLYQAQQTMIQHLEPIFVFTNQMEADTQDGTHSIS</sequence>
<dbReference type="Gene3D" id="1.20.120.530">
    <property type="entry name" value="GntR ligand-binding domain-like"/>
    <property type="match status" value="1"/>
</dbReference>
<evidence type="ECO:0000256" key="1">
    <source>
        <dbReference type="ARBA" id="ARBA00023015"/>
    </source>
</evidence>
<dbReference type="PANTHER" id="PTHR43537">
    <property type="entry name" value="TRANSCRIPTIONAL REGULATOR, GNTR FAMILY"/>
    <property type="match status" value="1"/>
</dbReference>
<proteinExistence type="predicted"/>
<dbReference type="EMBL" id="JAWDIP010000003">
    <property type="protein sequence ID" value="MDY0394057.1"/>
    <property type="molecule type" value="Genomic_DNA"/>
</dbReference>
<dbReference type="InterPro" id="IPR036390">
    <property type="entry name" value="WH_DNA-bd_sf"/>
</dbReference>
<dbReference type="InterPro" id="IPR036388">
    <property type="entry name" value="WH-like_DNA-bd_sf"/>
</dbReference>
<dbReference type="InterPro" id="IPR011711">
    <property type="entry name" value="GntR_C"/>
</dbReference>
<dbReference type="SMART" id="SM00345">
    <property type="entry name" value="HTH_GNTR"/>
    <property type="match status" value="1"/>
</dbReference>
<protein>
    <submittedName>
        <fullName evidence="5">FCD domain-containing protein</fullName>
    </submittedName>
</protein>